<sequence>MLRAVTNLEASVYKRFAPYFGAGNSTVKRGLSFSPITKVLTFCKGIKDKKANLLKKNCTFKVQKNHRPQTKP</sequence>
<dbReference type="STRING" id="1524460.IX84_30185"/>
<accession>A0A098S1I6</accession>
<evidence type="ECO:0000313" key="2">
    <source>
        <dbReference type="Proteomes" id="UP000029736"/>
    </source>
</evidence>
<proteinExistence type="predicted"/>
<dbReference type="Proteomes" id="UP000029736">
    <property type="component" value="Unassembled WGS sequence"/>
</dbReference>
<protein>
    <submittedName>
        <fullName evidence="1">Uncharacterized protein</fullName>
    </submittedName>
</protein>
<name>A0A098S1I6_9BACT</name>
<organism evidence="1 2">
    <name type="scientific">Phaeodactylibacter xiamenensis</name>
    <dbReference type="NCBI Taxonomy" id="1524460"/>
    <lineage>
        <taxon>Bacteria</taxon>
        <taxon>Pseudomonadati</taxon>
        <taxon>Bacteroidota</taxon>
        <taxon>Saprospiria</taxon>
        <taxon>Saprospirales</taxon>
        <taxon>Haliscomenobacteraceae</taxon>
        <taxon>Phaeodactylibacter</taxon>
    </lineage>
</organism>
<comment type="caution">
    <text evidence="1">The sequence shown here is derived from an EMBL/GenBank/DDBJ whole genome shotgun (WGS) entry which is preliminary data.</text>
</comment>
<evidence type="ECO:0000313" key="1">
    <source>
        <dbReference type="EMBL" id="KGE84997.1"/>
    </source>
</evidence>
<gene>
    <name evidence="1" type="ORF">IX84_30185</name>
</gene>
<dbReference type="AlphaFoldDB" id="A0A098S1I6"/>
<keyword evidence="2" id="KW-1185">Reference proteome</keyword>
<dbReference type="EMBL" id="JPOS01000097">
    <property type="protein sequence ID" value="KGE84997.1"/>
    <property type="molecule type" value="Genomic_DNA"/>
</dbReference>
<reference evidence="1 2" key="1">
    <citation type="journal article" date="2014" name="Int. J. Syst. Evol. Microbiol.">
        <title>Phaeodactylibacter xiamenensis gen. nov., sp. nov., a member of the family Saprospiraceae isolated from the marine alga Phaeodactylum tricornutum.</title>
        <authorList>
            <person name="Chen Z.Jr."/>
            <person name="Lei X."/>
            <person name="Lai Q."/>
            <person name="Li Y."/>
            <person name="Zhang B."/>
            <person name="Zhang J."/>
            <person name="Zhang H."/>
            <person name="Yang L."/>
            <person name="Zheng W."/>
            <person name="Tian Y."/>
            <person name="Yu Z."/>
            <person name="Xu H.Jr."/>
            <person name="Zheng T."/>
        </authorList>
    </citation>
    <scope>NUCLEOTIDE SEQUENCE [LARGE SCALE GENOMIC DNA]</scope>
    <source>
        <strain evidence="1 2">KD52</strain>
    </source>
</reference>